<name>A0A367YMT3_9ASCO</name>
<gene>
    <name evidence="1" type="ORF">Cantr_02336</name>
</gene>
<protein>
    <submittedName>
        <fullName evidence="1">Uncharacterized protein</fullName>
    </submittedName>
</protein>
<dbReference type="Proteomes" id="UP000253472">
    <property type="component" value="Unassembled WGS sequence"/>
</dbReference>
<proteinExistence type="predicted"/>
<evidence type="ECO:0000313" key="1">
    <source>
        <dbReference type="EMBL" id="RCK66859.1"/>
    </source>
</evidence>
<dbReference type="AlphaFoldDB" id="A0A367YMT3"/>
<accession>A0A367YMT3</accession>
<dbReference type="EMBL" id="QLNQ01000001">
    <property type="protein sequence ID" value="RCK66859.1"/>
    <property type="molecule type" value="Genomic_DNA"/>
</dbReference>
<sequence length="79" mass="9095">MTSGLGGWGVTQYLGNECKKNDDTDEIRTRASYDSRNLWRSEEEIFRNLESTALDQLGHSAYLMEGVCKYFLTPRGFKH</sequence>
<evidence type="ECO:0000313" key="2">
    <source>
        <dbReference type="Proteomes" id="UP000253472"/>
    </source>
</evidence>
<reference evidence="1 2" key="1">
    <citation type="submission" date="2018-06" db="EMBL/GenBank/DDBJ databases">
        <title>Whole genome sequencing of Candida tropicalis (genome annotated by CSBL at Korea University).</title>
        <authorList>
            <person name="Ahn J."/>
        </authorList>
    </citation>
    <scope>NUCLEOTIDE SEQUENCE [LARGE SCALE GENOMIC DNA]</scope>
    <source>
        <strain evidence="1 2">ATCC 20962</strain>
    </source>
</reference>
<keyword evidence="2" id="KW-1185">Reference proteome</keyword>
<comment type="caution">
    <text evidence="1">The sequence shown here is derived from an EMBL/GenBank/DDBJ whole genome shotgun (WGS) entry which is preliminary data.</text>
</comment>
<organism evidence="1 2">
    <name type="scientific">Candida viswanathii</name>
    <dbReference type="NCBI Taxonomy" id="5486"/>
    <lineage>
        <taxon>Eukaryota</taxon>
        <taxon>Fungi</taxon>
        <taxon>Dikarya</taxon>
        <taxon>Ascomycota</taxon>
        <taxon>Saccharomycotina</taxon>
        <taxon>Pichiomycetes</taxon>
        <taxon>Debaryomycetaceae</taxon>
        <taxon>Candida/Lodderomyces clade</taxon>
        <taxon>Candida</taxon>
    </lineage>
</organism>